<feature type="region of interest" description="Disordered" evidence="1">
    <location>
        <begin position="74"/>
        <end position="124"/>
    </location>
</feature>
<keyword evidence="3" id="KW-1185">Reference proteome</keyword>
<comment type="caution">
    <text evidence="2">The sequence shown here is derived from an EMBL/GenBank/DDBJ whole genome shotgun (WGS) entry which is preliminary data.</text>
</comment>
<name>A0ABY0CQK8_9DELT</name>
<dbReference type="Proteomes" id="UP000282926">
    <property type="component" value="Unassembled WGS sequence"/>
</dbReference>
<proteinExistence type="predicted"/>
<evidence type="ECO:0000313" key="3">
    <source>
        <dbReference type="Proteomes" id="UP000282926"/>
    </source>
</evidence>
<dbReference type="EMBL" id="SADD01000012">
    <property type="protein sequence ID" value="RVU42476.1"/>
    <property type="molecule type" value="Genomic_DNA"/>
</dbReference>
<accession>A0ABY0CQK8</accession>
<sequence>MGARTRSVAVAPRLRWSFADEPHLLPDHLVPGASMPHRLPPLPATLSLHRLLTPIFCGLLVFGGACTCDDDDPDDNPNLDAGDAGDTDDAGDAEDAPPPDVEDDADDTDDADADTGDADDEEVPIPAGQARIQLIHAAADPNAASVDVYLNETLLLDDFEFRTTTPFVDVDGGDDLEIAIAPGDSESVDDALSTFSAVALPADERTIIVVAGVLDPPGFSPNPDGANTTLSLTTFADARERSNEPNFDQLAIFHASSDQPAVALALPDGTELLSQLAYGEFAESYLSVAPGVLAFDLLRASDGARQGSFQTPELTGGEAFVVVATGFADSAQNPDAAFELTLFPSRYGGDRSEGIALDEAARLQLIHNAPDPDAASVDLYLDNELTYPAVAFREATSFRTIVAGEDIELLATAEGDANTEVLTSTLNLGKGQRAVAVIGGVLDPGAFTANPDGEDIALRIFLNSDALEEARSPDTVDLLVFHGVPDAPTVALVTDAGESAQILSETLTYGDFDGYLSVASEDIVAQITPAADTTTPLAGFALPLSLLDGEALTLVASGLLNTTDAARTLALLIVSADGNLTVVAPEE</sequence>
<gene>
    <name evidence="2" type="ORF">EA187_16495</name>
</gene>
<evidence type="ECO:0000256" key="1">
    <source>
        <dbReference type="SAM" id="MobiDB-lite"/>
    </source>
</evidence>
<protein>
    <submittedName>
        <fullName evidence="2">DUF4397 domain-containing protein</fullName>
    </submittedName>
</protein>
<organism evidence="2 3">
    <name type="scientific">Lujinxingia sediminis</name>
    <dbReference type="NCBI Taxonomy" id="2480984"/>
    <lineage>
        <taxon>Bacteria</taxon>
        <taxon>Deltaproteobacteria</taxon>
        <taxon>Bradymonadales</taxon>
        <taxon>Lujinxingiaceae</taxon>
        <taxon>Lujinxingia</taxon>
    </lineage>
</organism>
<reference evidence="2 3" key="1">
    <citation type="submission" date="2019-01" db="EMBL/GenBank/DDBJ databases">
        <title>Lujinxingia litoralis gen. nov., sp. nov. and Lujinxingia sediminis gen. nov., sp. nov., new members in the order Bradymonadales, isolated from coastal sediment.</title>
        <authorList>
            <person name="Li C.-M."/>
        </authorList>
    </citation>
    <scope>NUCLEOTIDE SEQUENCE [LARGE SCALE GENOMIC DNA]</scope>
    <source>
        <strain evidence="2 3">SEH01</strain>
    </source>
</reference>
<evidence type="ECO:0000313" key="2">
    <source>
        <dbReference type="EMBL" id="RVU42476.1"/>
    </source>
</evidence>
<feature type="compositionally biased region" description="Acidic residues" evidence="1">
    <location>
        <begin position="74"/>
        <end position="123"/>
    </location>
</feature>